<feature type="transmembrane region" description="Helical" evidence="9">
    <location>
        <begin position="188"/>
        <end position="208"/>
    </location>
</feature>
<evidence type="ECO:0000256" key="7">
    <source>
        <dbReference type="ARBA" id="ARBA00023136"/>
    </source>
</evidence>
<keyword evidence="3" id="KW-1003">Cell membrane</keyword>
<comment type="subcellular location">
    <subcellularLocation>
        <location evidence="1">Cell membrane</location>
        <topology evidence="1">Multi-pass membrane protein</topology>
    </subcellularLocation>
</comment>
<dbReference type="CDD" id="cd06582">
    <property type="entry name" value="TM_PBP1_LivH_like"/>
    <property type="match status" value="1"/>
</dbReference>
<evidence type="ECO:0000256" key="2">
    <source>
        <dbReference type="ARBA" id="ARBA00022448"/>
    </source>
</evidence>
<dbReference type="EMBL" id="BAAAOS010000074">
    <property type="protein sequence ID" value="GAA1620105.1"/>
    <property type="molecule type" value="Genomic_DNA"/>
</dbReference>
<dbReference type="InterPro" id="IPR001851">
    <property type="entry name" value="ABC_transp_permease"/>
</dbReference>
<evidence type="ECO:0000256" key="3">
    <source>
        <dbReference type="ARBA" id="ARBA00022475"/>
    </source>
</evidence>
<keyword evidence="11" id="KW-1185">Reference proteome</keyword>
<feature type="transmembrane region" description="Helical" evidence="9">
    <location>
        <begin position="94"/>
        <end position="114"/>
    </location>
</feature>
<accession>A0ABP4QWD6</accession>
<evidence type="ECO:0000256" key="4">
    <source>
        <dbReference type="ARBA" id="ARBA00022692"/>
    </source>
</evidence>
<evidence type="ECO:0000256" key="8">
    <source>
        <dbReference type="ARBA" id="ARBA00037998"/>
    </source>
</evidence>
<evidence type="ECO:0000256" key="9">
    <source>
        <dbReference type="SAM" id="Phobius"/>
    </source>
</evidence>
<feature type="transmembrane region" description="Helical" evidence="9">
    <location>
        <begin position="37"/>
        <end position="54"/>
    </location>
</feature>
<evidence type="ECO:0000256" key="5">
    <source>
        <dbReference type="ARBA" id="ARBA00022970"/>
    </source>
</evidence>
<dbReference type="InterPro" id="IPR052157">
    <property type="entry name" value="BCAA_transport_permease"/>
</dbReference>
<evidence type="ECO:0000256" key="1">
    <source>
        <dbReference type="ARBA" id="ARBA00004651"/>
    </source>
</evidence>
<evidence type="ECO:0000313" key="10">
    <source>
        <dbReference type="EMBL" id="GAA1620105.1"/>
    </source>
</evidence>
<keyword evidence="4 9" id="KW-0812">Transmembrane</keyword>
<dbReference type="PANTHER" id="PTHR11795:SF445">
    <property type="entry name" value="AMINO ACID ABC TRANSPORTER PERMEASE PROTEIN"/>
    <property type="match status" value="1"/>
</dbReference>
<proteinExistence type="inferred from homology"/>
<comment type="caution">
    <text evidence="10">The sequence shown here is derived from an EMBL/GenBank/DDBJ whole genome shotgun (WGS) entry which is preliminary data.</text>
</comment>
<organism evidence="10 11">
    <name type="scientific">Kribbella sancticallisti</name>
    <dbReference type="NCBI Taxonomy" id="460087"/>
    <lineage>
        <taxon>Bacteria</taxon>
        <taxon>Bacillati</taxon>
        <taxon>Actinomycetota</taxon>
        <taxon>Actinomycetes</taxon>
        <taxon>Propionibacteriales</taxon>
        <taxon>Kribbellaceae</taxon>
        <taxon>Kribbella</taxon>
    </lineage>
</organism>
<feature type="transmembrane region" description="Helical" evidence="9">
    <location>
        <begin position="60"/>
        <end position="82"/>
    </location>
</feature>
<gene>
    <name evidence="10" type="ORF">GCM10009789_87210</name>
</gene>
<feature type="transmembrane region" description="Helical" evidence="9">
    <location>
        <begin position="263"/>
        <end position="281"/>
    </location>
</feature>
<keyword evidence="5" id="KW-0029">Amino-acid transport</keyword>
<keyword evidence="7 9" id="KW-0472">Membrane</keyword>
<keyword evidence="6 9" id="KW-1133">Transmembrane helix</keyword>
<evidence type="ECO:0000313" key="11">
    <source>
        <dbReference type="Proteomes" id="UP001500393"/>
    </source>
</evidence>
<protein>
    <submittedName>
        <fullName evidence="10">Branched-chain amino acid ABC transporter permease</fullName>
    </submittedName>
</protein>
<sequence>MTALIQGGLDALSIGSMYALLALGLTLVFSVMNLINFAYGFLLIGAGYGVIVLTGSGVDFVAAVLIVIVFVTALSLGMGFLAFKPFIGAPSSTLLITSFGVLLVVQYVAILIFGESPRVLQAPEILNHVLQLGDLRVPVLQLMTIAAALVTLAAFYLLLGKTSFGAQLRAAAELPDVARLMGIRPNRVLMIAFAISGVLAGVVGVLWFTKIGAVTPRSDLEPTLKAFIALVLGGLGRISGAVAGGLALGIVEVTMSSVLPSPAVPFTPAIVFAVVIGILLFRPQGLAGGKEAEA</sequence>
<feature type="transmembrane region" description="Helical" evidence="9">
    <location>
        <begin position="12"/>
        <end position="30"/>
    </location>
</feature>
<keyword evidence="2" id="KW-0813">Transport</keyword>
<name>A0ABP4QWD6_9ACTN</name>
<dbReference type="Proteomes" id="UP001500393">
    <property type="component" value="Unassembled WGS sequence"/>
</dbReference>
<comment type="similarity">
    <text evidence="8">Belongs to the binding-protein-dependent transport system permease family. LivHM subfamily.</text>
</comment>
<feature type="transmembrane region" description="Helical" evidence="9">
    <location>
        <begin position="139"/>
        <end position="159"/>
    </location>
</feature>
<dbReference type="PANTHER" id="PTHR11795">
    <property type="entry name" value="BRANCHED-CHAIN AMINO ACID TRANSPORT SYSTEM PERMEASE PROTEIN LIVH"/>
    <property type="match status" value="1"/>
</dbReference>
<dbReference type="RefSeq" id="WP_344222700.1">
    <property type="nucleotide sequence ID" value="NZ_BAAAOS010000074.1"/>
</dbReference>
<dbReference type="Pfam" id="PF02653">
    <property type="entry name" value="BPD_transp_2"/>
    <property type="match status" value="1"/>
</dbReference>
<evidence type="ECO:0000256" key="6">
    <source>
        <dbReference type="ARBA" id="ARBA00022989"/>
    </source>
</evidence>
<reference evidence="11" key="1">
    <citation type="journal article" date="2019" name="Int. J. Syst. Evol. Microbiol.">
        <title>The Global Catalogue of Microorganisms (GCM) 10K type strain sequencing project: providing services to taxonomists for standard genome sequencing and annotation.</title>
        <authorList>
            <consortium name="The Broad Institute Genomics Platform"/>
            <consortium name="The Broad Institute Genome Sequencing Center for Infectious Disease"/>
            <person name="Wu L."/>
            <person name="Ma J."/>
        </authorList>
    </citation>
    <scope>NUCLEOTIDE SEQUENCE [LARGE SCALE GENOMIC DNA]</scope>
    <source>
        <strain evidence="11">JCM 14969</strain>
    </source>
</reference>
<feature type="transmembrane region" description="Helical" evidence="9">
    <location>
        <begin position="228"/>
        <end position="251"/>
    </location>
</feature>